<keyword evidence="2" id="KW-1185">Reference proteome</keyword>
<gene>
    <name evidence="1" type="primary">porV</name>
    <name evidence="1" type="ORF">K4L44_00555</name>
</gene>
<name>A0AC61NPL9_9BACT</name>
<reference evidence="1" key="1">
    <citation type="submission" date="2021-08" db="EMBL/GenBank/DDBJ databases">
        <title>Novel anaerobic bacterium isolated from sea squirt in East Sea, Republic of Korea.</title>
        <authorList>
            <person name="Nguyen T.H."/>
            <person name="Li Z."/>
            <person name="Lee Y.-J."/>
            <person name="Ko J."/>
            <person name="Kim S.-G."/>
        </authorList>
    </citation>
    <scope>NUCLEOTIDE SEQUENCE</scope>
    <source>
        <strain evidence="1">KCTC 25031</strain>
    </source>
</reference>
<organism evidence="1 2">
    <name type="scientific">Halosquirtibacter laminarini</name>
    <dbReference type="NCBI Taxonomy" id="3374600"/>
    <lineage>
        <taxon>Bacteria</taxon>
        <taxon>Pseudomonadati</taxon>
        <taxon>Bacteroidota</taxon>
        <taxon>Bacteroidia</taxon>
        <taxon>Marinilabiliales</taxon>
        <taxon>Prolixibacteraceae</taxon>
        <taxon>Halosquirtibacter</taxon>
    </lineage>
</organism>
<dbReference type="Proteomes" id="UP000826212">
    <property type="component" value="Chromosome"/>
</dbReference>
<dbReference type="EMBL" id="CP081303">
    <property type="protein sequence ID" value="QZE14412.1"/>
    <property type="molecule type" value="Genomic_DNA"/>
</dbReference>
<proteinExistence type="predicted"/>
<evidence type="ECO:0000313" key="2">
    <source>
        <dbReference type="Proteomes" id="UP000826212"/>
    </source>
</evidence>
<sequence length="393" mass="43297">MSRYWHKIFGVVCLLLAISTTTVMAQSEGATVTSSKIISSAVPFLTISPDTRAGGMGDLGAATSPDVNSQHWNPSKYAFIDGTSGVGISYIPWLRNLADDMSIMYLSGYYRLDDKQVISSSLRYFKYGSIQLADSQGQPLGVNNPNEYSFDIGYSRKLTDKWSGGVVVRYIDSRLNVVSDGLEPGKAFAADVSFYYKNSWRRHSLDRTFSMGANFSNIGSKISFDGGNTESFIPANMRLGFGYSMELDKYNKIVFNMDISKLMVPTPNQTATEASDGTISVSINTGTDQGVISSIFNSFGDAPEGFSEELKECQLSGGIEYWYANQFALRTGYFYENEDKGNRKYATLGAGVKLTSFILDFAYMIPTEQNHPLANTLRFSITFDIGSMLNAGR</sequence>
<evidence type="ECO:0000313" key="1">
    <source>
        <dbReference type="EMBL" id="QZE14412.1"/>
    </source>
</evidence>
<accession>A0AC61NPL9</accession>
<protein>
    <submittedName>
        <fullName evidence="1">Type IX secretion system outer membrane channel protein PorV</fullName>
    </submittedName>
</protein>